<protein>
    <submittedName>
        <fullName evidence="2">WD repeat-containing protein 93-like</fullName>
    </submittedName>
</protein>
<name>A0A6F9DXH2_9ASCI</name>
<dbReference type="InterPro" id="IPR006885">
    <property type="entry name" value="NADH_UbQ_FeS_4_mit-like"/>
</dbReference>
<sequence>MPVYIRAGEPDIPAPSISSIESDDESGVFILDPEQVVDELPQPFRMIDRTLCRLLDETWDKIVERAEARAKEARRVRPPLHSATRSVTEFADSTAMCHSSDVRYLFVGFESGELAAFDAVTYNKISEWSIKEYSANVEFIRCVVIGPQIHVITMIDDMGFARLLAFANETFYPIQLLNEQGEGLPKTNAVKFTISQNGDFCGLALECDGTSWLEVYKLPRDNWLSEIDIAQKNALKKAQASSETLPESGEENLTPAASEVFEVKFSPIILVLKVKSPTPLVPNNFSSVQEATEQAGLPNTIGRGNNHLLTANHLKIREAITHKLHEEQMKYYKPDTISSNIPTWHYLYASRMQPDTYPPNSALATMPVSVCVWWKDSYLLQIFPLQAKGGKDIELKPELVWPMTGRISCTTVSDCTNIMAVGLETGHVTVIDRHLCIPRALVSVGAKLPVIDMHILDGSVKHTAPQLVNPPPLNIMVQLENGSVHLLDCNSQSCKVLVPQSDDSPHISMVPNFPQILFLATLGGNAHLHETLTGNVICDVVMSQSLEPPNRRFMFSCDGDILYAKNEDGSMDEFHLQNFTSLSKLREKQSVKQSLTFTETVEERCERLLQERTKNQRKRNEVLAARWKVMNRELEVLISLKAKSKTPRTSTSTPSKWSQTTEKLLAHSRALTR</sequence>
<dbReference type="SUPFAM" id="SSF50978">
    <property type="entry name" value="WD40 repeat-like"/>
    <property type="match status" value="1"/>
</dbReference>
<dbReference type="InterPro" id="IPR015943">
    <property type="entry name" value="WD40/YVTN_repeat-like_dom_sf"/>
</dbReference>
<evidence type="ECO:0000256" key="1">
    <source>
        <dbReference type="SAM" id="MobiDB-lite"/>
    </source>
</evidence>
<dbReference type="Gene3D" id="2.130.10.10">
    <property type="entry name" value="YVTN repeat-like/Quinoprotein amine dehydrogenase"/>
    <property type="match status" value="1"/>
</dbReference>
<dbReference type="InterPro" id="IPR049547">
    <property type="entry name" value="WDR93_beta-prop"/>
</dbReference>
<feature type="compositionally biased region" description="Low complexity" evidence="1">
    <location>
        <begin position="647"/>
        <end position="656"/>
    </location>
</feature>
<reference evidence="2" key="1">
    <citation type="submission" date="2020-04" db="EMBL/GenBank/DDBJ databases">
        <authorList>
            <person name="Neveu A P."/>
        </authorList>
    </citation>
    <scope>NUCLEOTIDE SEQUENCE</scope>
    <source>
        <tissue evidence="2">Whole embryo</tissue>
    </source>
</reference>
<proteinExistence type="evidence at transcript level"/>
<dbReference type="InterPro" id="IPR036322">
    <property type="entry name" value="WD40_repeat_dom_sf"/>
</dbReference>
<dbReference type="PANTHER" id="PTHR12219:SF17">
    <property type="entry name" value="WD REPEAT-CONTAINING PROTEIN 93"/>
    <property type="match status" value="1"/>
</dbReference>
<dbReference type="GO" id="GO:0022900">
    <property type="term" value="P:electron transport chain"/>
    <property type="evidence" value="ECO:0007669"/>
    <property type="project" value="InterPro"/>
</dbReference>
<organism evidence="2">
    <name type="scientific">Phallusia mammillata</name>
    <dbReference type="NCBI Taxonomy" id="59560"/>
    <lineage>
        <taxon>Eukaryota</taxon>
        <taxon>Metazoa</taxon>
        <taxon>Chordata</taxon>
        <taxon>Tunicata</taxon>
        <taxon>Ascidiacea</taxon>
        <taxon>Phlebobranchia</taxon>
        <taxon>Ascidiidae</taxon>
        <taxon>Phallusia</taxon>
    </lineage>
</organism>
<accession>A0A6F9DXH2</accession>
<dbReference type="PANTHER" id="PTHR12219">
    <property type="entry name" value="NADH-UBIQUINONE OXIDOREDUCTASE"/>
    <property type="match status" value="1"/>
</dbReference>
<evidence type="ECO:0000313" key="2">
    <source>
        <dbReference type="EMBL" id="CAB3267738.1"/>
    </source>
</evidence>
<feature type="region of interest" description="Disordered" evidence="1">
    <location>
        <begin position="643"/>
        <end position="673"/>
    </location>
</feature>
<gene>
    <name evidence="2" type="primary">Wdr93</name>
</gene>
<dbReference type="Pfam" id="PF21030">
    <property type="entry name" value="WDR93"/>
    <property type="match status" value="1"/>
</dbReference>
<dbReference type="AlphaFoldDB" id="A0A6F9DXH2"/>
<dbReference type="EMBL" id="LR791876">
    <property type="protein sequence ID" value="CAB3267738.1"/>
    <property type="molecule type" value="mRNA"/>
</dbReference>